<organism evidence="2 3">
    <name type="scientific">Parasitella parasitica</name>
    <dbReference type="NCBI Taxonomy" id="35722"/>
    <lineage>
        <taxon>Eukaryota</taxon>
        <taxon>Fungi</taxon>
        <taxon>Fungi incertae sedis</taxon>
        <taxon>Mucoromycota</taxon>
        <taxon>Mucoromycotina</taxon>
        <taxon>Mucoromycetes</taxon>
        <taxon>Mucorales</taxon>
        <taxon>Mucorineae</taxon>
        <taxon>Mucoraceae</taxon>
        <taxon>Parasitella</taxon>
    </lineage>
</organism>
<name>A0A0B7NH63_9FUNG</name>
<sequence length="208" mass="23971">MEKQALFNNFFKSYYLVKIFEQQKLFQFKFFFKSEYDLQFFGAGRSSKTQEQARSVSTKLNPATDSEKEQLETREAQRREAGRLSRAYEKNQDSLDPQLYAHLKEIRVACNALYFQQQKLQDSMSQDQSRLYILNKKIHGQPVVSSKPTPIPLSFKPTTKIYGIDPGVVTMASGVCSSHKEISHDMGVDVRFENCQASQYCCQHHGIS</sequence>
<evidence type="ECO:0000256" key="1">
    <source>
        <dbReference type="SAM" id="MobiDB-lite"/>
    </source>
</evidence>
<accession>A0A0B7NH63</accession>
<evidence type="ECO:0000313" key="2">
    <source>
        <dbReference type="EMBL" id="CEP17881.1"/>
    </source>
</evidence>
<dbReference type="EMBL" id="LN733737">
    <property type="protein sequence ID" value="CEP17881.1"/>
    <property type="molecule type" value="Genomic_DNA"/>
</dbReference>
<feature type="compositionally biased region" description="Polar residues" evidence="1">
    <location>
        <begin position="51"/>
        <end position="64"/>
    </location>
</feature>
<evidence type="ECO:0000313" key="3">
    <source>
        <dbReference type="Proteomes" id="UP000054107"/>
    </source>
</evidence>
<feature type="compositionally biased region" description="Basic and acidic residues" evidence="1">
    <location>
        <begin position="65"/>
        <end position="88"/>
    </location>
</feature>
<proteinExistence type="predicted"/>
<dbReference type="AlphaFoldDB" id="A0A0B7NH63"/>
<keyword evidence="3" id="KW-1185">Reference proteome</keyword>
<protein>
    <submittedName>
        <fullName evidence="2">Uncharacterized protein</fullName>
    </submittedName>
</protein>
<feature type="region of interest" description="Disordered" evidence="1">
    <location>
        <begin position="51"/>
        <end position="88"/>
    </location>
</feature>
<gene>
    <name evidence="2" type="primary">PARPA_12181.1 scaffold 44939</name>
</gene>
<dbReference type="Proteomes" id="UP000054107">
    <property type="component" value="Unassembled WGS sequence"/>
</dbReference>
<reference evidence="2 3" key="1">
    <citation type="submission" date="2014-09" db="EMBL/GenBank/DDBJ databases">
        <authorList>
            <person name="Ellenberger Sabrina"/>
        </authorList>
    </citation>
    <scope>NUCLEOTIDE SEQUENCE [LARGE SCALE GENOMIC DNA]</scope>
    <source>
        <strain evidence="2 3">CBS 412.66</strain>
    </source>
</reference>